<dbReference type="Proteomes" id="UP000042958">
    <property type="component" value="Unassembled WGS sequence"/>
</dbReference>
<keyword evidence="2" id="KW-1185">Reference proteome</keyword>
<organism evidence="1 2">
    <name type="scientific">Penicillium brasilianum</name>
    <dbReference type="NCBI Taxonomy" id="104259"/>
    <lineage>
        <taxon>Eukaryota</taxon>
        <taxon>Fungi</taxon>
        <taxon>Dikarya</taxon>
        <taxon>Ascomycota</taxon>
        <taxon>Pezizomycotina</taxon>
        <taxon>Eurotiomycetes</taxon>
        <taxon>Eurotiomycetidae</taxon>
        <taxon>Eurotiales</taxon>
        <taxon>Aspergillaceae</taxon>
        <taxon>Penicillium</taxon>
    </lineage>
</organism>
<sequence>MSTTTYLSNNAVKQAIDQLQPHHPGRNTSILGVWNSILTTQFPTWQGYITSPREHGWFNERDLWYDLQVQHVRNNSSNLFLVVICRTASDHASANANEGLDQWTVHLELYLDTIFGKRRRHGRPVRVYGVIAHGLEATFFTYDVGDDLPMLICREHDMDGKPAYHLVNDHQMIQTLLDAIRVRH</sequence>
<evidence type="ECO:0000313" key="2">
    <source>
        <dbReference type="Proteomes" id="UP000042958"/>
    </source>
</evidence>
<proteinExistence type="predicted"/>
<evidence type="ECO:0000313" key="1">
    <source>
        <dbReference type="EMBL" id="CEJ60989.1"/>
    </source>
</evidence>
<dbReference type="EMBL" id="CDHK01000009">
    <property type="protein sequence ID" value="CEJ60989.1"/>
    <property type="molecule type" value="Genomic_DNA"/>
</dbReference>
<reference evidence="2" key="1">
    <citation type="journal article" date="2015" name="Genome Announc.">
        <title>Draft genome sequence of the fungus Penicillium brasilianum MG11.</title>
        <authorList>
            <person name="Horn F."/>
            <person name="Linde J."/>
            <person name="Mattern D.J."/>
            <person name="Walther G."/>
            <person name="Guthke R."/>
            <person name="Brakhage A.A."/>
            <person name="Valiante V."/>
        </authorList>
    </citation>
    <scope>NUCLEOTIDE SEQUENCE [LARGE SCALE GENOMIC DNA]</scope>
    <source>
        <strain evidence="2">MG11</strain>
    </source>
</reference>
<gene>
    <name evidence="1" type="ORF">PMG11_09541</name>
</gene>
<name>A0A0F7TWI1_PENBI</name>
<dbReference type="OrthoDB" id="4499616at2759"/>
<dbReference type="AlphaFoldDB" id="A0A0F7TWI1"/>
<accession>A0A0F7TWI1</accession>
<protein>
    <submittedName>
        <fullName evidence="1">Uncharacterized protein</fullName>
    </submittedName>
</protein>